<name>A0AAW0L4V7_QUESU</name>
<evidence type="ECO:0000256" key="4">
    <source>
        <dbReference type="ARBA" id="ARBA00022771"/>
    </source>
</evidence>
<reference evidence="8 9" key="1">
    <citation type="journal article" date="2018" name="Sci. Data">
        <title>The draft genome sequence of cork oak.</title>
        <authorList>
            <person name="Ramos A.M."/>
            <person name="Usie A."/>
            <person name="Barbosa P."/>
            <person name="Barros P.M."/>
            <person name="Capote T."/>
            <person name="Chaves I."/>
            <person name="Simoes F."/>
            <person name="Abreu I."/>
            <person name="Carrasquinho I."/>
            <person name="Faro C."/>
            <person name="Guimaraes J.B."/>
            <person name="Mendonca D."/>
            <person name="Nobrega F."/>
            <person name="Rodrigues L."/>
            <person name="Saibo N.J.M."/>
            <person name="Varela M.C."/>
            <person name="Egas C."/>
            <person name="Matos J."/>
            <person name="Miguel C.M."/>
            <person name="Oliveira M.M."/>
            <person name="Ricardo C.P."/>
            <person name="Goncalves S."/>
        </authorList>
    </citation>
    <scope>NUCLEOTIDE SEQUENCE [LARGE SCALE GENOMIC DNA]</scope>
    <source>
        <strain evidence="9">cv. HL8</strain>
    </source>
</reference>
<evidence type="ECO:0000256" key="1">
    <source>
        <dbReference type="ARBA" id="ARBA00000900"/>
    </source>
</evidence>
<comment type="caution">
    <text evidence="8">The sequence shown here is derived from an EMBL/GenBank/DDBJ whole genome shotgun (WGS) entry which is preliminary data.</text>
</comment>
<dbReference type="SMART" id="SM00184">
    <property type="entry name" value="RING"/>
    <property type="match status" value="2"/>
</dbReference>
<accession>A0AAW0L4V7</accession>
<proteinExistence type="predicted"/>
<dbReference type="PROSITE" id="PS50089">
    <property type="entry name" value="ZF_RING_2"/>
    <property type="match status" value="2"/>
</dbReference>
<dbReference type="GO" id="GO:0005737">
    <property type="term" value="C:cytoplasm"/>
    <property type="evidence" value="ECO:0007669"/>
    <property type="project" value="TreeGrafter"/>
</dbReference>
<keyword evidence="4 6" id="KW-0863">Zinc-finger</keyword>
<dbReference type="GO" id="GO:0016567">
    <property type="term" value="P:protein ubiquitination"/>
    <property type="evidence" value="ECO:0007669"/>
    <property type="project" value="TreeGrafter"/>
</dbReference>
<dbReference type="AlphaFoldDB" id="A0AAW0L4V7"/>
<dbReference type="EC" id="2.3.2.27" evidence="2"/>
<protein>
    <recommendedName>
        <fullName evidence="2">RING-type E3 ubiquitin transferase</fullName>
        <ecNumber evidence="2">2.3.2.27</ecNumber>
    </recommendedName>
</protein>
<gene>
    <name evidence="8" type="primary">SIS3_0</name>
    <name evidence="8" type="ORF">CFP56_007617</name>
</gene>
<dbReference type="GO" id="GO:0008270">
    <property type="term" value="F:zinc ion binding"/>
    <property type="evidence" value="ECO:0007669"/>
    <property type="project" value="UniProtKB-KW"/>
</dbReference>
<evidence type="ECO:0000256" key="2">
    <source>
        <dbReference type="ARBA" id="ARBA00012483"/>
    </source>
</evidence>
<keyword evidence="3" id="KW-0479">Metal-binding</keyword>
<keyword evidence="5" id="KW-0862">Zinc</keyword>
<evidence type="ECO:0000313" key="9">
    <source>
        <dbReference type="Proteomes" id="UP000237347"/>
    </source>
</evidence>
<dbReference type="GO" id="GO:0061630">
    <property type="term" value="F:ubiquitin protein ligase activity"/>
    <property type="evidence" value="ECO:0007669"/>
    <property type="project" value="UniProtKB-EC"/>
</dbReference>
<dbReference type="EMBL" id="PKMF04000152">
    <property type="protein sequence ID" value="KAK7846662.1"/>
    <property type="molecule type" value="Genomic_DNA"/>
</dbReference>
<dbReference type="SUPFAM" id="SSF57850">
    <property type="entry name" value="RING/U-box"/>
    <property type="match status" value="2"/>
</dbReference>
<dbReference type="Proteomes" id="UP000237347">
    <property type="component" value="Unassembled WGS sequence"/>
</dbReference>
<evidence type="ECO:0000256" key="6">
    <source>
        <dbReference type="PROSITE-ProRule" id="PRU00175"/>
    </source>
</evidence>
<evidence type="ECO:0000256" key="3">
    <source>
        <dbReference type="ARBA" id="ARBA00022723"/>
    </source>
</evidence>
<evidence type="ECO:0000259" key="7">
    <source>
        <dbReference type="PROSITE" id="PS50089"/>
    </source>
</evidence>
<dbReference type="Gene3D" id="3.30.40.10">
    <property type="entry name" value="Zinc/RING finger domain, C3HC4 (zinc finger)"/>
    <property type="match status" value="2"/>
</dbReference>
<feature type="domain" description="RING-type" evidence="7">
    <location>
        <begin position="240"/>
        <end position="270"/>
    </location>
</feature>
<comment type="catalytic activity">
    <reaction evidence="1">
        <text>S-ubiquitinyl-[E2 ubiquitin-conjugating enzyme]-L-cysteine + [acceptor protein]-L-lysine = [E2 ubiquitin-conjugating enzyme]-L-cysteine + N(6)-ubiquitinyl-[acceptor protein]-L-lysine.</text>
        <dbReference type="EC" id="2.3.2.27"/>
    </reaction>
</comment>
<dbReference type="InterPro" id="IPR013083">
    <property type="entry name" value="Znf_RING/FYVE/PHD"/>
</dbReference>
<feature type="domain" description="RING-type" evidence="7">
    <location>
        <begin position="99"/>
        <end position="143"/>
    </location>
</feature>
<organism evidence="8 9">
    <name type="scientific">Quercus suber</name>
    <name type="common">Cork oak</name>
    <dbReference type="NCBI Taxonomy" id="58331"/>
    <lineage>
        <taxon>Eukaryota</taxon>
        <taxon>Viridiplantae</taxon>
        <taxon>Streptophyta</taxon>
        <taxon>Embryophyta</taxon>
        <taxon>Tracheophyta</taxon>
        <taxon>Spermatophyta</taxon>
        <taxon>Magnoliopsida</taxon>
        <taxon>eudicotyledons</taxon>
        <taxon>Gunneridae</taxon>
        <taxon>Pentapetalae</taxon>
        <taxon>rosids</taxon>
        <taxon>fabids</taxon>
        <taxon>Fagales</taxon>
        <taxon>Fagaceae</taxon>
        <taxon>Quercus</taxon>
    </lineage>
</organism>
<dbReference type="InterPro" id="IPR001841">
    <property type="entry name" value="Znf_RING"/>
</dbReference>
<keyword evidence="9" id="KW-1185">Reference proteome</keyword>
<sequence>MSQDIKGGCLYSLLKEFEIPVEDHGTMVQEVAGLAGTSRMPIVVDIIYVELMEIEVPIVDLVLNYNTIILDSMETYEPKSIPALEKIRFQPSSNLIQECSICLEEFQIGFEVTSMLCSHVYHGKCIGKWLQVPVMLQDINGGCLYSLIKEFKIPVEDHGTMVQQVAGLAGTSRMPIVVDIIYVESMDIEVPIVDLVLDYDTIILDSMETYEPKFIPATKSSIEALEKIRFQPSSNLIQECSVCLEEFQIDFEVTSMPCSHVFHGKCIGKWLQIPG</sequence>
<dbReference type="PANTHER" id="PTHR15710:SF245">
    <property type="entry name" value="RING-TYPE DOMAIN-CONTAINING PROTEIN"/>
    <property type="match status" value="1"/>
</dbReference>
<dbReference type="Pfam" id="PF17123">
    <property type="entry name" value="zf-RING_11"/>
    <property type="match status" value="2"/>
</dbReference>
<evidence type="ECO:0000313" key="8">
    <source>
        <dbReference type="EMBL" id="KAK7846662.1"/>
    </source>
</evidence>
<evidence type="ECO:0000256" key="5">
    <source>
        <dbReference type="ARBA" id="ARBA00022833"/>
    </source>
</evidence>
<dbReference type="PANTHER" id="PTHR15710">
    <property type="entry name" value="E3 UBIQUITIN-PROTEIN LIGASE PRAJA"/>
    <property type="match status" value="1"/>
</dbReference>